<dbReference type="Pfam" id="PF06722">
    <property type="entry name" value="EryCIII-like_C"/>
    <property type="match status" value="1"/>
</dbReference>
<proteinExistence type="predicted"/>
<evidence type="ECO:0000313" key="2">
    <source>
        <dbReference type="EMBL" id="TCC47431.1"/>
    </source>
</evidence>
<dbReference type="GO" id="GO:0016758">
    <property type="term" value="F:hexosyltransferase activity"/>
    <property type="evidence" value="ECO:0007669"/>
    <property type="project" value="UniProtKB-ARBA"/>
</dbReference>
<feature type="domain" description="Erythromycin biosynthesis protein CIII-like C-terminal" evidence="1">
    <location>
        <begin position="254"/>
        <end position="379"/>
    </location>
</feature>
<evidence type="ECO:0000313" key="3">
    <source>
        <dbReference type="Proteomes" id="UP000293342"/>
    </source>
</evidence>
<evidence type="ECO:0000259" key="1">
    <source>
        <dbReference type="Pfam" id="PF06722"/>
    </source>
</evidence>
<dbReference type="Gene3D" id="3.40.50.2000">
    <property type="entry name" value="Glycogen Phosphorylase B"/>
    <property type="match status" value="2"/>
</dbReference>
<dbReference type="GO" id="GO:0017000">
    <property type="term" value="P:antibiotic biosynthetic process"/>
    <property type="evidence" value="ECO:0007669"/>
    <property type="project" value="UniProtKB-ARBA"/>
</dbReference>
<comment type="caution">
    <text evidence="2">The sequence shown here is derived from an EMBL/GenBank/DDBJ whole genome shotgun (WGS) entry which is preliminary data.</text>
</comment>
<dbReference type="EMBL" id="SJKD01000005">
    <property type="protein sequence ID" value="TCC47431.1"/>
    <property type="molecule type" value="Genomic_DNA"/>
</dbReference>
<accession>A0A4R0JK47</accession>
<organism evidence="2 3">
    <name type="scientific">Kribbella capetownensis</name>
    <dbReference type="NCBI Taxonomy" id="1572659"/>
    <lineage>
        <taxon>Bacteria</taxon>
        <taxon>Bacillati</taxon>
        <taxon>Actinomycetota</taxon>
        <taxon>Actinomycetes</taxon>
        <taxon>Propionibacteriales</taxon>
        <taxon>Kribbellaceae</taxon>
        <taxon>Kribbella</taxon>
    </lineage>
</organism>
<dbReference type="InterPro" id="IPR002213">
    <property type="entry name" value="UDP_glucos_trans"/>
</dbReference>
<protein>
    <recommendedName>
        <fullName evidence="1">Erythromycin biosynthesis protein CIII-like C-terminal domain-containing protein</fullName>
    </recommendedName>
</protein>
<gene>
    <name evidence="2" type="ORF">E0H75_21845</name>
</gene>
<dbReference type="OrthoDB" id="6620093at2"/>
<name>A0A4R0JK47_9ACTN</name>
<dbReference type="SUPFAM" id="SSF53756">
    <property type="entry name" value="UDP-Glycosyltransferase/glycogen phosphorylase"/>
    <property type="match status" value="1"/>
</dbReference>
<reference evidence="2 3" key="1">
    <citation type="submission" date="2019-02" db="EMBL/GenBank/DDBJ databases">
        <title>Kribbella capetownensis sp. nov. and Kribbella speibonae sp. nov., isolated from soil.</title>
        <authorList>
            <person name="Curtis S.M."/>
            <person name="Norton I."/>
            <person name="Everest G.J."/>
            <person name="Meyers P.R."/>
        </authorList>
    </citation>
    <scope>NUCLEOTIDE SEQUENCE [LARGE SCALE GENOMIC DNA]</scope>
    <source>
        <strain evidence="2 3">YM53</strain>
    </source>
</reference>
<dbReference type="InterPro" id="IPR050426">
    <property type="entry name" value="Glycosyltransferase_28"/>
</dbReference>
<dbReference type="InterPro" id="IPR010610">
    <property type="entry name" value="EryCIII-like_C"/>
</dbReference>
<dbReference type="PANTHER" id="PTHR48050">
    <property type="entry name" value="STEROL 3-BETA-GLUCOSYLTRANSFERASE"/>
    <property type="match status" value="1"/>
</dbReference>
<dbReference type="CDD" id="cd03784">
    <property type="entry name" value="GT1_Gtf-like"/>
    <property type="match status" value="1"/>
</dbReference>
<dbReference type="Proteomes" id="UP000293342">
    <property type="component" value="Unassembled WGS sequence"/>
</dbReference>
<sequence length="399" mass="42487">MIAMFNEAPEVSSETGRTQAAGRLLSVVQVLRDGGGTAPVELIVASKLRERGHQVRLFGPPEVREYAEAAGFDLAVLEWPGRPDARVCERMIPRMIEASVAWGRQLEPHLCDGVDLLVADCLAFGALMAAKKSDVPSVAIRPTVYIAGGSPSGVALVGDRGAAVDGLNRARESIGLPPVESVTEQMLDIDRLLVLTARAFELPEVQPPRHVRYVGPQFRSRGTTSGYRLPEGNQPLVLVSLSTTDQGQLDLLQRLLDALAVLPVRAVATLGQAVDPERLCVPDNSVLERYVPHAEVLPDAAFMITHAGHGTVMAASAAGVPMVCVPMGRDQPAVAARVTAHGLGSSVEPGSSATELRTAITEVLQDPTYRETTHRIAKQLEPANRVVAELEAAAAAQTR</sequence>
<dbReference type="PANTHER" id="PTHR48050:SF13">
    <property type="entry name" value="STEROL 3-BETA-GLUCOSYLTRANSFERASE UGT80A2"/>
    <property type="match status" value="1"/>
</dbReference>
<keyword evidence="3" id="KW-1185">Reference proteome</keyword>
<dbReference type="AlphaFoldDB" id="A0A4R0JK47"/>
<dbReference type="GO" id="GO:0008194">
    <property type="term" value="F:UDP-glycosyltransferase activity"/>
    <property type="evidence" value="ECO:0007669"/>
    <property type="project" value="InterPro"/>
</dbReference>